<dbReference type="OrthoDB" id="1734503at2"/>
<gene>
    <name evidence="2" type="ORF">G5A66_01740</name>
    <name evidence="1" type="ORF">G5A75_01070</name>
</gene>
<dbReference type="EMBL" id="JAAIUO010000001">
    <property type="protein sequence ID" value="NSK13481.1"/>
    <property type="molecule type" value="Genomic_DNA"/>
</dbReference>
<evidence type="ECO:0000313" key="4">
    <source>
        <dbReference type="Proteomes" id="UP000701680"/>
    </source>
</evidence>
<evidence type="ECO:0008006" key="5">
    <source>
        <dbReference type="Google" id="ProtNLM"/>
    </source>
</evidence>
<name>A0A850HFL5_9FIRM</name>
<dbReference type="Proteomes" id="UP000528555">
    <property type="component" value="Unassembled WGS sequence"/>
</dbReference>
<keyword evidence="3" id="KW-1185">Reference proteome</keyword>
<evidence type="ECO:0000313" key="1">
    <source>
        <dbReference type="EMBL" id="NSK13481.1"/>
    </source>
</evidence>
<organism evidence="2 3">
    <name type="scientific">Dorea phocaeensis</name>
    <dbReference type="NCBI Taxonomy" id="2040291"/>
    <lineage>
        <taxon>Bacteria</taxon>
        <taxon>Bacillati</taxon>
        <taxon>Bacillota</taxon>
        <taxon>Clostridia</taxon>
        <taxon>Lachnospirales</taxon>
        <taxon>Lachnospiraceae</taxon>
        <taxon>Dorea</taxon>
    </lineage>
</organism>
<dbReference type="Proteomes" id="UP000701680">
    <property type="component" value="Unassembled WGS sequence"/>
</dbReference>
<evidence type="ECO:0000313" key="3">
    <source>
        <dbReference type="Proteomes" id="UP000528555"/>
    </source>
</evidence>
<dbReference type="AlphaFoldDB" id="A0A850HFL5"/>
<dbReference type="EMBL" id="JAAITX010000001">
    <property type="protein sequence ID" value="NVH57390.1"/>
    <property type="molecule type" value="Genomic_DNA"/>
</dbReference>
<reference evidence="3 4" key="1">
    <citation type="journal article" date="2020" name="Cell Host Microbe">
        <title>Functional and Genomic Variation between Human-Derived Isolates of Lachnospiraceae Reveals Inter- and Intra-Species Diversity.</title>
        <authorList>
            <person name="Sorbara M.T."/>
            <person name="Littmann E.R."/>
            <person name="Fontana E."/>
            <person name="Moody T.U."/>
            <person name="Kohout C.E."/>
            <person name="Gjonbalaj M."/>
            <person name="Eaton V."/>
            <person name="Seok R."/>
            <person name="Leiner I.M."/>
            <person name="Pamer E.G."/>
        </authorList>
    </citation>
    <scope>NUCLEOTIDE SEQUENCE [LARGE SCALE GENOMIC DNA]</scope>
    <source>
        <strain evidence="2 3">MSK.17.11</strain>
        <strain evidence="1 4">MSK.17.38</strain>
    </source>
</reference>
<reference evidence="2" key="2">
    <citation type="submission" date="2020-02" db="EMBL/GenBank/DDBJ databases">
        <authorList>
            <person name="Littmann E."/>
            <person name="Sorbara M."/>
        </authorList>
    </citation>
    <scope>NUCLEOTIDE SEQUENCE</scope>
    <source>
        <strain evidence="2">MSK.17.11</strain>
        <strain evidence="1">MSK.17.38</strain>
    </source>
</reference>
<evidence type="ECO:0000313" key="2">
    <source>
        <dbReference type="EMBL" id="NVH57390.1"/>
    </source>
</evidence>
<comment type="caution">
    <text evidence="2">The sequence shown here is derived from an EMBL/GenBank/DDBJ whole genome shotgun (WGS) entry which is preliminary data.</text>
</comment>
<sequence>MIAVWNRRSVYIGFDMQKCAQVRECLAQNHIDYTYKVKNQAGSWAGREGTVRGRTGSFGQSMELMYEYEVFVHQKDLEQAKYLLGKGL</sequence>
<protein>
    <recommendedName>
        <fullName evidence="5">DUF2007 domain-containing protein</fullName>
    </recommendedName>
</protein>
<accession>A0A850HFL5</accession>
<proteinExistence type="predicted"/>
<dbReference type="RefSeq" id="WP_101694547.1">
    <property type="nucleotide sequence ID" value="NZ_JAAITX010000001.1"/>
</dbReference>